<dbReference type="Proteomes" id="UP000501690">
    <property type="component" value="Linkage Group LG2"/>
</dbReference>
<dbReference type="EMBL" id="CP039346">
    <property type="protein sequence ID" value="QCD80419.1"/>
    <property type="molecule type" value="Genomic_DNA"/>
</dbReference>
<evidence type="ECO:0000256" key="1">
    <source>
        <dbReference type="SAM" id="MobiDB-lite"/>
    </source>
</evidence>
<name>A0A4D6M1G5_VIGUN</name>
<evidence type="ECO:0000313" key="3">
    <source>
        <dbReference type="EMBL" id="QCD94391.1"/>
    </source>
</evidence>
<dbReference type="AlphaFoldDB" id="A0A4D6M1G5"/>
<evidence type="ECO:0000313" key="4">
    <source>
        <dbReference type="Proteomes" id="UP000501690"/>
    </source>
</evidence>
<organism evidence="3 4">
    <name type="scientific">Vigna unguiculata</name>
    <name type="common">Cowpea</name>
    <dbReference type="NCBI Taxonomy" id="3917"/>
    <lineage>
        <taxon>Eukaryota</taxon>
        <taxon>Viridiplantae</taxon>
        <taxon>Streptophyta</taxon>
        <taxon>Embryophyta</taxon>
        <taxon>Tracheophyta</taxon>
        <taxon>Spermatophyta</taxon>
        <taxon>Magnoliopsida</taxon>
        <taxon>eudicotyledons</taxon>
        <taxon>Gunneridae</taxon>
        <taxon>Pentapetalae</taxon>
        <taxon>rosids</taxon>
        <taxon>fabids</taxon>
        <taxon>Fabales</taxon>
        <taxon>Fabaceae</taxon>
        <taxon>Papilionoideae</taxon>
        <taxon>50 kb inversion clade</taxon>
        <taxon>NPAAA clade</taxon>
        <taxon>indigoferoid/millettioid clade</taxon>
        <taxon>Phaseoleae</taxon>
        <taxon>Vigna</taxon>
    </lineage>
</organism>
<keyword evidence="4" id="KW-1185">Reference proteome</keyword>
<protein>
    <submittedName>
        <fullName evidence="3">Uncharacterized protein</fullName>
    </submittedName>
</protein>
<dbReference type="EMBL" id="CP039349">
    <property type="protein sequence ID" value="QCD94391.1"/>
    <property type="molecule type" value="Genomic_DNA"/>
</dbReference>
<accession>A0A4D6M1G5</accession>
<evidence type="ECO:0000313" key="2">
    <source>
        <dbReference type="EMBL" id="QCD80419.1"/>
    </source>
</evidence>
<sequence length="69" mass="7249">MEPALATAAPPSPSHSHITGEEEAQAAAHPTITTAPGTTMPEGEEKGYCCREGRGEEEEKGGSRIWCPN</sequence>
<feature type="compositionally biased region" description="Basic and acidic residues" evidence="1">
    <location>
        <begin position="43"/>
        <end position="54"/>
    </location>
</feature>
<proteinExistence type="predicted"/>
<reference evidence="3 4" key="1">
    <citation type="submission" date="2019-04" db="EMBL/GenBank/DDBJ databases">
        <title>An improved genome assembly and genetic linkage map for asparagus bean, Vigna unguiculata ssp. sesquipedialis.</title>
        <authorList>
            <person name="Xia Q."/>
            <person name="Zhang R."/>
            <person name="Dong Y."/>
        </authorList>
    </citation>
    <scope>NUCLEOTIDE SEQUENCE [LARGE SCALE GENOMIC DNA]</scope>
    <source>
        <tissue evidence="3">Leaf</tissue>
    </source>
</reference>
<dbReference type="Proteomes" id="UP000501690">
    <property type="component" value="Linkage Group LG5"/>
</dbReference>
<feature type="region of interest" description="Disordered" evidence="1">
    <location>
        <begin position="1"/>
        <end position="69"/>
    </location>
</feature>
<gene>
    <name evidence="2" type="ORF">DEO72_LG2g740</name>
    <name evidence="3" type="ORF">DEO72_LG5g2474</name>
</gene>